<dbReference type="PANTHER" id="PTHR42756">
    <property type="entry name" value="TRANSCRIPTIONAL REGULATOR, MARR"/>
    <property type="match status" value="1"/>
</dbReference>
<dbReference type="SUPFAM" id="SSF46785">
    <property type="entry name" value="Winged helix' DNA-binding domain"/>
    <property type="match status" value="1"/>
</dbReference>
<sequence>MGENHELVAKMMAIIHREERAYKEAKLQETGLRVSQLRYLWTLYKEDGLAQETLSKRFLTDKANVTRHIKQLERLGMIRRECDAHDKRVQRVYLTPKGHSMRDLIEEVTNTFSDSLTEGFSEKEKKRKCCVSSFRWQITRDILQKGVQKSERTK</sequence>
<evidence type="ECO:0000256" key="1">
    <source>
        <dbReference type="ARBA" id="ARBA00023015"/>
    </source>
</evidence>
<dbReference type="SMART" id="SM00347">
    <property type="entry name" value="HTH_MARR"/>
    <property type="match status" value="1"/>
</dbReference>
<protein>
    <submittedName>
        <fullName evidence="5">Putative transcriptional regulator</fullName>
    </submittedName>
</protein>
<dbReference type="Gene3D" id="1.10.10.10">
    <property type="entry name" value="Winged helix-like DNA-binding domain superfamily/Winged helix DNA-binding domain"/>
    <property type="match status" value="1"/>
</dbReference>
<dbReference type="GO" id="GO:0003700">
    <property type="term" value="F:DNA-binding transcription factor activity"/>
    <property type="evidence" value="ECO:0007669"/>
    <property type="project" value="InterPro"/>
</dbReference>
<dbReference type="InterPro" id="IPR000835">
    <property type="entry name" value="HTH_MarR-typ"/>
</dbReference>
<feature type="domain" description="HTH marR-type" evidence="4">
    <location>
        <begin position="4"/>
        <end position="148"/>
    </location>
</feature>
<dbReference type="Proteomes" id="UP000019241">
    <property type="component" value="Unassembled WGS sequence"/>
</dbReference>
<dbReference type="PROSITE" id="PS50995">
    <property type="entry name" value="HTH_MARR_2"/>
    <property type="match status" value="1"/>
</dbReference>
<evidence type="ECO:0000259" key="4">
    <source>
        <dbReference type="PROSITE" id="PS50995"/>
    </source>
</evidence>
<evidence type="ECO:0000313" key="6">
    <source>
        <dbReference type="Proteomes" id="UP000019241"/>
    </source>
</evidence>
<dbReference type="PRINTS" id="PR00598">
    <property type="entry name" value="HTHMARR"/>
</dbReference>
<evidence type="ECO:0000256" key="3">
    <source>
        <dbReference type="ARBA" id="ARBA00023163"/>
    </source>
</evidence>
<dbReference type="GO" id="GO:0003677">
    <property type="term" value="F:DNA binding"/>
    <property type="evidence" value="ECO:0007669"/>
    <property type="project" value="UniProtKB-KW"/>
</dbReference>
<dbReference type="PANTHER" id="PTHR42756:SF1">
    <property type="entry name" value="TRANSCRIPTIONAL REPRESSOR OF EMRAB OPERON"/>
    <property type="match status" value="1"/>
</dbReference>
<evidence type="ECO:0000256" key="2">
    <source>
        <dbReference type="ARBA" id="ARBA00023125"/>
    </source>
</evidence>
<gene>
    <name evidence="5" type="ORF">MCOL2_15612</name>
</gene>
<organism evidence="5 6">
    <name type="scientific">Listeria fleischmannii FSL S10-1203</name>
    <dbReference type="NCBI Taxonomy" id="1265822"/>
    <lineage>
        <taxon>Bacteria</taxon>
        <taxon>Bacillati</taxon>
        <taxon>Bacillota</taxon>
        <taxon>Bacilli</taxon>
        <taxon>Bacillales</taxon>
        <taxon>Listeriaceae</taxon>
        <taxon>Listeria</taxon>
    </lineage>
</organism>
<dbReference type="PATRIC" id="fig|1265822.4.peg.3173"/>
<name>W7DIF7_9LIST</name>
<dbReference type="Pfam" id="PF01047">
    <property type="entry name" value="MarR"/>
    <property type="match status" value="1"/>
</dbReference>
<keyword evidence="2" id="KW-0238">DNA-binding</keyword>
<keyword evidence="3" id="KW-0804">Transcription</keyword>
<dbReference type="EMBL" id="AODM01000052">
    <property type="protein sequence ID" value="EUJ51534.1"/>
    <property type="molecule type" value="Genomic_DNA"/>
</dbReference>
<reference evidence="5 6" key="1">
    <citation type="submission" date="2012-12" db="EMBL/GenBank/DDBJ databases">
        <title>Novel taxa of Listeriaceae from agricultural environments in the United States.</title>
        <authorList>
            <person name="den Bakker H.C."/>
            <person name="Allred A."/>
            <person name="Warchocki S."/>
            <person name="Wright E.M."/>
            <person name="Burrell A."/>
            <person name="Nightingale K.K."/>
            <person name="Kephart D."/>
            <person name="Wiedmann M."/>
        </authorList>
    </citation>
    <scope>NUCLEOTIDE SEQUENCE [LARGE SCALE GENOMIC DNA]</scope>
    <source>
        <strain evidence="5 6">FSL S10-1203</strain>
    </source>
</reference>
<comment type="caution">
    <text evidence="5">The sequence shown here is derived from an EMBL/GenBank/DDBJ whole genome shotgun (WGS) entry which is preliminary data.</text>
</comment>
<dbReference type="InterPro" id="IPR036390">
    <property type="entry name" value="WH_DNA-bd_sf"/>
</dbReference>
<proteinExistence type="predicted"/>
<dbReference type="AlphaFoldDB" id="W7DIF7"/>
<accession>W7DIF7</accession>
<keyword evidence="1" id="KW-0805">Transcription regulation</keyword>
<dbReference type="InterPro" id="IPR036388">
    <property type="entry name" value="WH-like_DNA-bd_sf"/>
</dbReference>
<evidence type="ECO:0000313" key="5">
    <source>
        <dbReference type="EMBL" id="EUJ51534.1"/>
    </source>
</evidence>